<dbReference type="EMBL" id="PKUS01000027">
    <property type="protein sequence ID" value="PLW67592.1"/>
    <property type="molecule type" value="Genomic_DNA"/>
</dbReference>
<proteinExistence type="predicted"/>
<comment type="caution">
    <text evidence="2">The sequence shown here is derived from an EMBL/GenBank/DDBJ whole genome shotgun (WGS) entry which is preliminary data.</text>
</comment>
<keyword evidence="3" id="KW-1185">Reference proteome</keyword>
<accession>A0A2N5WZC7</accession>
<keyword evidence="1" id="KW-0812">Transmembrane</keyword>
<keyword evidence="1" id="KW-1133">Transmembrane helix</keyword>
<reference evidence="2 3" key="1">
    <citation type="submission" date="2018-01" db="EMBL/GenBank/DDBJ databases">
        <title>The draft genome sequence of Halioglobus lutimaris HF004.</title>
        <authorList>
            <person name="Du Z.-J."/>
            <person name="Shi M.-J."/>
        </authorList>
    </citation>
    <scope>NUCLEOTIDE SEQUENCE [LARGE SCALE GENOMIC DNA]</scope>
    <source>
        <strain evidence="2 3">HF004</strain>
    </source>
</reference>
<evidence type="ECO:0000313" key="3">
    <source>
        <dbReference type="Proteomes" id="UP000235005"/>
    </source>
</evidence>
<evidence type="ECO:0000256" key="1">
    <source>
        <dbReference type="SAM" id="Phobius"/>
    </source>
</evidence>
<keyword evidence="1" id="KW-0472">Membrane</keyword>
<dbReference type="Proteomes" id="UP000235005">
    <property type="component" value="Unassembled WGS sequence"/>
</dbReference>
<organism evidence="2 3">
    <name type="scientific">Pseudohalioglobus lutimaris</name>
    <dbReference type="NCBI Taxonomy" id="1737061"/>
    <lineage>
        <taxon>Bacteria</taxon>
        <taxon>Pseudomonadati</taxon>
        <taxon>Pseudomonadota</taxon>
        <taxon>Gammaproteobacteria</taxon>
        <taxon>Cellvibrionales</taxon>
        <taxon>Halieaceae</taxon>
        <taxon>Pseudohalioglobus</taxon>
    </lineage>
</organism>
<evidence type="ECO:0000313" key="2">
    <source>
        <dbReference type="EMBL" id="PLW67592.1"/>
    </source>
</evidence>
<dbReference type="AlphaFoldDB" id="A0A2N5WZC7"/>
<sequence>MAYLCKDCSYRGKTSGQGGQCPACGSFNITAQRVAAQNQEGPPLWHKIALVASWSLLLILILWKLIT</sequence>
<protein>
    <submittedName>
        <fullName evidence="2">Uncharacterized protein</fullName>
    </submittedName>
</protein>
<gene>
    <name evidence="2" type="ORF">C0039_16275</name>
</gene>
<name>A0A2N5WZC7_9GAMM</name>
<dbReference type="OrthoDB" id="5739630at2"/>
<feature type="transmembrane region" description="Helical" evidence="1">
    <location>
        <begin position="48"/>
        <end position="66"/>
    </location>
</feature>